<evidence type="ECO:0000256" key="1">
    <source>
        <dbReference type="ARBA" id="ARBA00001974"/>
    </source>
</evidence>
<keyword evidence="4" id="KW-0560">Oxidoreductase</keyword>
<evidence type="ECO:0000313" key="7">
    <source>
        <dbReference type="EMBL" id="GKT22817.1"/>
    </source>
</evidence>
<dbReference type="NCBIfam" id="TIGR01813">
    <property type="entry name" value="flavo_cyto_c"/>
    <property type="match status" value="1"/>
</dbReference>
<dbReference type="InterPro" id="IPR016164">
    <property type="entry name" value="FAD-linked_Oxase-like_C"/>
</dbReference>
<feature type="domain" description="FAD-binding PCMH-type" evidence="6">
    <location>
        <begin position="574"/>
        <end position="753"/>
    </location>
</feature>
<dbReference type="Proteomes" id="UP001057375">
    <property type="component" value="Unassembled WGS sequence"/>
</dbReference>
<dbReference type="Gene3D" id="3.30.70.2740">
    <property type="match status" value="1"/>
</dbReference>
<dbReference type="Gene3D" id="3.30.465.10">
    <property type="match status" value="1"/>
</dbReference>
<evidence type="ECO:0000256" key="5">
    <source>
        <dbReference type="SAM" id="MobiDB-lite"/>
    </source>
</evidence>
<dbReference type="Pfam" id="PF00890">
    <property type="entry name" value="FAD_binding_2"/>
    <property type="match status" value="1"/>
</dbReference>
<evidence type="ECO:0000256" key="3">
    <source>
        <dbReference type="ARBA" id="ARBA00022827"/>
    </source>
</evidence>
<evidence type="ECO:0000256" key="4">
    <source>
        <dbReference type="ARBA" id="ARBA00023002"/>
    </source>
</evidence>
<dbReference type="InterPro" id="IPR036318">
    <property type="entry name" value="FAD-bd_PCMH-like_sf"/>
</dbReference>
<evidence type="ECO:0000313" key="8">
    <source>
        <dbReference type="Proteomes" id="UP001057375"/>
    </source>
</evidence>
<dbReference type="PANTHER" id="PTHR43400:SF7">
    <property type="entry name" value="FAD-DEPENDENT OXIDOREDUCTASE 2 FAD BINDING DOMAIN-CONTAINING PROTEIN"/>
    <property type="match status" value="1"/>
</dbReference>
<organism evidence="7 8">
    <name type="scientific">Aduncisulcus paluster</name>
    <dbReference type="NCBI Taxonomy" id="2918883"/>
    <lineage>
        <taxon>Eukaryota</taxon>
        <taxon>Metamonada</taxon>
        <taxon>Carpediemonas-like organisms</taxon>
        <taxon>Aduncisulcus</taxon>
    </lineage>
</organism>
<dbReference type="Gene3D" id="1.10.45.10">
    <property type="entry name" value="Vanillyl-alcohol Oxidase, Chain A, domain 4"/>
    <property type="match status" value="1"/>
</dbReference>
<dbReference type="PANTHER" id="PTHR43400">
    <property type="entry name" value="FUMARATE REDUCTASE"/>
    <property type="match status" value="1"/>
</dbReference>
<dbReference type="Gene3D" id="3.90.700.10">
    <property type="entry name" value="Succinate dehydrogenase/fumarate reductase flavoprotein, catalytic domain"/>
    <property type="match status" value="1"/>
</dbReference>
<accession>A0ABQ5JYQ5</accession>
<dbReference type="InterPro" id="IPR006094">
    <property type="entry name" value="Oxid_FAD_bind_N"/>
</dbReference>
<dbReference type="InterPro" id="IPR016169">
    <property type="entry name" value="FAD-bd_PCMH_sub2"/>
</dbReference>
<comment type="cofactor">
    <cofactor evidence="1">
        <name>FAD</name>
        <dbReference type="ChEBI" id="CHEBI:57692"/>
    </cofactor>
</comment>
<dbReference type="SUPFAM" id="SSF56425">
    <property type="entry name" value="Succinate dehydrogenase/fumarate reductase flavoprotein, catalytic domain"/>
    <property type="match status" value="1"/>
</dbReference>
<proteinExistence type="predicted"/>
<dbReference type="InterPro" id="IPR036188">
    <property type="entry name" value="FAD/NAD-bd_sf"/>
</dbReference>
<dbReference type="InterPro" id="IPR016171">
    <property type="entry name" value="Vanillyl_alc_oxidase_C-sub2"/>
</dbReference>
<dbReference type="PROSITE" id="PS51387">
    <property type="entry name" value="FAD_PCMH"/>
    <property type="match status" value="1"/>
</dbReference>
<feature type="region of interest" description="Disordered" evidence="5">
    <location>
        <begin position="492"/>
        <end position="518"/>
    </location>
</feature>
<dbReference type="InterPro" id="IPR004113">
    <property type="entry name" value="FAD-bd_oxidored_4_C"/>
</dbReference>
<dbReference type="SUPFAM" id="SSF56176">
    <property type="entry name" value="FAD-binding/transporter-associated domain-like"/>
    <property type="match status" value="1"/>
</dbReference>
<dbReference type="InterPro" id="IPR027477">
    <property type="entry name" value="Succ_DH/fumarate_Rdtase_cat_sf"/>
</dbReference>
<keyword evidence="3" id="KW-0274">FAD</keyword>
<evidence type="ECO:0000259" key="6">
    <source>
        <dbReference type="PROSITE" id="PS51387"/>
    </source>
</evidence>
<reference evidence="7" key="1">
    <citation type="submission" date="2022-03" db="EMBL/GenBank/DDBJ databases">
        <title>Draft genome sequence of Aduncisulcus paluster, a free-living microaerophilic Fornicata.</title>
        <authorList>
            <person name="Yuyama I."/>
            <person name="Kume K."/>
            <person name="Tamura T."/>
            <person name="Inagaki Y."/>
            <person name="Hashimoto T."/>
        </authorList>
    </citation>
    <scope>NUCLEOTIDE SEQUENCE</scope>
    <source>
        <strain evidence="7">NY0171</strain>
    </source>
</reference>
<dbReference type="InterPro" id="IPR003953">
    <property type="entry name" value="FAD-dep_OxRdtase_2_FAD-bd"/>
</dbReference>
<name>A0ABQ5JYQ5_9EUKA</name>
<dbReference type="InterPro" id="IPR010960">
    <property type="entry name" value="Flavocytochrome_c"/>
</dbReference>
<sequence length="1030" mass="110939">MDGVFGKSSVVVVGGGLAGLSAAIEAYENGADVTLLEKTDKTGGNSQKASSGINAVNTPHSIKIPGGLEDSVDIFAKDTIKAGSEHGHIENVYKLTGDSAASVQFLDDHGVTLEKMAQIGGHSGPRTHRQLIRPGDKAMGSGAFIMKGLLEFIETKTSIKIITNAAVKKVLTDDSSVTDYDKTFVTGVEYYDSKKNVTKSIKCNAVILATGGYALNQELLSSYSPKMLGLPSTNGVWSTGDGLKLAHDVGGDLIQLSNIQIHPTSFIDPKDPLNPSKVLAAEALRGVGGIMVANNIEADKSGKRFVNELSRRMLVSQAIFDNCTNYKNIPNAPRTAWLILDDAAVEDFGPNFYFYHKVRGFFTRYEDVGAFVESLEGTDNEIDYSVINAELSHYSQYFEDGVDADFGRAVLRAKIDPDKPIYVAAITPAVHYTMGGVLIDPKAQVLTKSLQVVQGLYAAGEVTGGVHGKDRLGGNSLLECVVFGREAGKNSAIDMDPSNKNKKNISKSEGKGKNNGNNVMLDGTPLPFHADGSVDANLGSLIGSLRLDSAQFPRLASFLGQISPFIPDNNISFRASTGIMTLTPRNTNEVSLIVRAASAHKIEVNAVGAGTAALYEISDESTAITECVKLDFSSLSKVISVDPVDSLIHVQSGARMNEIKYYLHSHSLTIPWTSTANPSIGGAVSMGTQGNSARHDMLSQVIELEVVLGNGEIINVGSSSTTHSTAGNLLQMFIGSEGTLGIITSVVMIANPISYHSLYVRAAFDNLHDLVEASATIRTKFELSINSMEMMNRDAIEIILEYAASKAGKAVMDELSPEELEIAKSLTPLPHMFITFKGDSASELNHIRKELERMIGSKVVTIELTDQKQVGTYLWRPTVMIFDALKSLYRESGKNIAVFETDTSIPLSELSTSVDMIRRDLKMDYTMKAPIVSHLGNNTMHLLIPVDIDNTENVAIAHEIMNLVAERSLIMGGSVVGDHGMGRDKIPFLAEELGYNGLEALRAIKKALDVNNVLNPHAVLPRPAHEFIVM</sequence>
<comment type="caution">
    <text evidence="7">The sequence shown here is derived from an EMBL/GenBank/DDBJ whole genome shotgun (WGS) entry which is preliminary data.</text>
</comment>
<dbReference type="InterPro" id="IPR016166">
    <property type="entry name" value="FAD-bd_PCMH"/>
</dbReference>
<dbReference type="InterPro" id="IPR050315">
    <property type="entry name" value="FAD-oxidoreductase_2"/>
</dbReference>
<dbReference type="Pfam" id="PF01565">
    <property type="entry name" value="FAD_binding_4"/>
    <property type="match status" value="1"/>
</dbReference>
<dbReference type="SUPFAM" id="SSF51905">
    <property type="entry name" value="FAD/NAD(P)-binding domain"/>
    <property type="match status" value="1"/>
</dbReference>
<dbReference type="SUPFAM" id="SSF55103">
    <property type="entry name" value="FAD-linked oxidases, C-terminal domain"/>
    <property type="match status" value="1"/>
</dbReference>
<protein>
    <submittedName>
        <fullName evidence="7">Fumarate reductase 1</fullName>
    </submittedName>
</protein>
<dbReference type="Pfam" id="PF02913">
    <property type="entry name" value="FAD-oxidase_C"/>
    <property type="match status" value="1"/>
</dbReference>
<dbReference type="EMBL" id="BQXS01012427">
    <property type="protein sequence ID" value="GKT22817.1"/>
    <property type="molecule type" value="Genomic_DNA"/>
</dbReference>
<keyword evidence="8" id="KW-1185">Reference proteome</keyword>
<evidence type="ECO:0000256" key="2">
    <source>
        <dbReference type="ARBA" id="ARBA00022630"/>
    </source>
</evidence>
<keyword evidence="2" id="KW-0285">Flavoprotein</keyword>
<dbReference type="Gene3D" id="3.50.50.60">
    <property type="entry name" value="FAD/NAD(P)-binding domain"/>
    <property type="match status" value="1"/>
</dbReference>
<gene>
    <name evidence="7" type="ORF">ADUPG1_012231</name>
</gene>